<dbReference type="PANTHER" id="PTHR11909">
    <property type="entry name" value="CASEIN KINASE-RELATED"/>
    <property type="match status" value="1"/>
</dbReference>
<keyword evidence="5" id="KW-0808">Transferase</keyword>
<evidence type="ECO:0000256" key="2">
    <source>
        <dbReference type="ARBA" id="ARBA00022741"/>
    </source>
</evidence>
<dbReference type="InterPro" id="IPR017441">
    <property type="entry name" value="Protein_kinase_ATP_BS"/>
</dbReference>
<reference evidence="7" key="1">
    <citation type="journal article" date="2010" name="Science">
        <title>Plasticity of animal genome architecture unmasked by rapid evolution of a pelagic tunicate.</title>
        <authorList>
            <person name="Denoeud F."/>
            <person name="Henriet S."/>
            <person name="Mungpakdee S."/>
            <person name="Aury J.M."/>
            <person name="Da Silva C."/>
            <person name="Brinkmann H."/>
            <person name="Mikhaleva J."/>
            <person name="Olsen L.C."/>
            <person name="Jubin C."/>
            <person name="Canestro C."/>
            <person name="Bouquet J.M."/>
            <person name="Danks G."/>
            <person name="Poulain J."/>
            <person name="Campsteijn C."/>
            <person name="Adamski M."/>
            <person name="Cross I."/>
            <person name="Yadetie F."/>
            <person name="Muffato M."/>
            <person name="Louis A."/>
            <person name="Butcher S."/>
            <person name="Tsagkogeorga G."/>
            <person name="Konrad A."/>
            <person name="Singh S."/>
            <person name="Jensen M.F."/>
            <person name="Cong E.H."/>
            <person name="Eikeseth-Otteraa H."/>
            <person name="Noel B."/>
            <person name="Anthouard V."/>
            <person name="Porcel B.M."/>
            <person name="Kachouri-Lafond R."/>
            <person name="Nishino A."/>
            <person name="Ugolini M."/>
            <person name="Chourrout P."/>
            <person name="Nishida H."/>
            <person name="Aasland R."/>
            <person name="Huzurbazar S."/>
            <person name="Westhof E."/>
            <person name="Delsuc F."/>
            <person name="Lehrach H."/>
            <person name="Reinhardt R."/>
            <person name="Weissenbach J."/>
            <person name="Roy S.W."/>
            <person name="Artiguenave F."/>
            <person name="Postlethwait J.H."/>
            <person name="Manak J.R."/>
            <person name="Thompson E.M."/>
            <person name="Jaillon O."/>
            <person name="Du Pasquier L."/>
            <person name="Boudinot P."/>
            <person name="Liberles D.A."/>
            <person name="Volff J.N."/>
            <person name="Philippe H."/>
            <person name="Lenhard B."/>
            <person name="Roest Crollius H."/>
            <person name="Wincker P."/>
            <person name="Chourrout D."/>
        </authorList>
    </citation>
    <scope>NUCLEOTIDE SEQUENCE [LARGE SCALE GENOMIC DNA]</scope>
</reference>
<dbReference type="PROSITE" id="PS50011">
    <property type="entry name" value="PROTEIN_KINASE_DOM"/>
    <property type="match status" value="1"/>
</dbReference>
<dbReference type="AlphaFoldDB" id="E4YPF7"/>
<keyword evidence="2 4" id="KW-0547">Nucleotide-binding</keyword>
<dbReference type="PROSITE" id="PS00107">
    <property type="entry name" value="PROTEIN_KINASE_ATP"/>
    <property type="match status" value="1"/>
</dbReference>
<dbReference type="Proteomes" id="UP000011014">
    <property type="component" value="Unassembled WGS sequence"/>
</dbReference>
<sequence length="315" mass="36688">MNRQEEAEVLTRTINKQYGLVRKIGSGSFGIIYLGTESRTKTELAIKVERKFSRKPQLPFESQVYKRLNKPFMKSMKPPGFPNLRYFGTDNDYSYLVMDLVGPTLESLYNFCSRHFSLKTVLQIMDQLVTRVEHVHSLDLIHRDIKPDNLTIGLGRTSGQIMMIDFGLSKFYRDPKTKKHASFETDASFVGTARFCSRHTSKGETSSRRDDMESAAYTMIYFCTGTLPWINLKSASRWEKLELIHGTKQAMVVEKTLLGFPKELQKFATYCRALKFEEQPDYMYLRNLLRGLARQWKIEFDGIYCWNRRNKLSVN</sequence>
<protein>
    <recommendedName>
        <fullName evidence="1">non-specific serine/threonine protein kinase</fullName>
        <ecNumber evidence="1">2.7.11.1</ecNumber>
    </recommendedName>
</protein>
<dbReference type="InterPro" id="IPR000719">
    <property type="entry name" value="Prot_kinase_dom"/>
</dbReference>
<evidence type="ECO:0000313" key="7">
    <source>
        <dbReference type="EMBL" id="CBY37353.1"/>
    </source>
</evidence>
<evidence type="ECO:0000259" key="6">
    <source>
        <dbReference type="PROSITE" id="PS50011"/>
    </source>
</evidence>
<dbReference type="Pfam" id="PF00069">
    <property type="entry name" value="Pkinase"/>
    <property type="match status" value="1"/>
</dbReference>
<evidence type="ECO:0000256" key="5">
    <source>
        <dbReference type="RuleBase" id="RU000304"/>
    </source>
</evidence>
<comment type="similarity">
    <text evidence="5">Belongs to the protein kinase superfamily.</text>
</comment>
<gene>
    <name evidence="7" type="ORF">GSOID_T00030454001</name>
</gene>
<name>E4YPF7_OIKDI</name>
<dbReference type="SMART" id="SM00220">
    <property type="entry name" value="S_TKc"/>
    <property type="match status" value="1"/>
</dbReference>
<organism evidence="7">
    <name type="scientific">Oikopleura dioica</name>
    <name type="common">Tunicate</name>
    <dbReference type="NCBI Taxonomy" id="34765"/>
    <lineage>
        <taxon>Eukaryota</taxon>
        <taxon>Metazoa</taxon>
        <taxon>Chordata</taxon>
        <taxon>Tunicata</taxon>
        <taxon>Appendicularia</taxon>
        <taxon>Copelata</taxon>
        <taxon>Oikopleuridae</taxon>
        <taxon>Oikopleura</taxon>
    </lineage>
</organism>
<dbReference type="EC" id="2.7.11.1" evidence="1"/>
<proteinExistence type="inferred from homology"/>
<dbReference type="PROSITE" id="PS00108">
    <property type="entry name" value="PROTEIN_KINASE_ST"/>
    <property type="match status" value="1"/>
</dbReference>
<feature type="binding site" evidence="4">
    <location>
        <position position="47"/>
    </location>
    <ligand>
        <name>ATP</name>
        <dbReference type="ChEBI" id="CHEBI:30616"/>
    </ligand>
</feature>
<keyword evidence="5" id="KW-0418">Kinase</keyword>
<dbReference type="CDD" id="cd14016">
    <property type="entry name" value="STKc_CK1"/>
    <property type="match status" value="1"/>
</dbReference>
<dbReference type="GO" id="GO:0005524">
    <property type="term" value="F:ATP binding"/>
    <property type="evidence" value="ECO:0007669"/>
    <property type="project" value="UniProtKB-UniRule"/>
</dbReference>
<dbReference type="Gene3D" id="1.10.510.10">
    <property type="entry name" value="Transferase(Phosphotransferase) domain 1"/>
    <property type="match status" value="1"/>
</dbReference>
<keyword evidence="3 4" id="KW-0067">ATP-binding</keyword>
<evidence type="ECO:0000256" key="1">
    <source>
        <dbReference type="ARBA" id="ARBA00012513"/>
    </source>
</evidence>
<dbReference type="InterPro" id="IPR011009">
    <property type="entry name" value="Kinase-like_dom_sf"/>
</dbReference>
<accession>E4YPF7</accession>
<dbReference type="InterPro" id="IPR008271">
    <property type="entry name" value="Ser/Thr_kinase_AS"/>
</dbReference>
<dbReference type="InterPro" id="IPR050235">
    <property type="entry name" value="CK1_Ser-Thr_kinase"/>
</dbReference>
<dbReference type="EMBL" id="FN654955">
    <property type="protein sequence ID" value="CBY37353.1"/>
    <property type="molecule type" value="Genomic_DNA"/>
</dbReference>
<evidence type="ECO:0000256" key="3">
    <source>
        <dbReference type="ARBA" id="ARBA00022840"/>
    </source>
</evidence>
<dbReference type="SUPFAM" id="SSF56112">
    <property type="entry name" value="Protein kinase-like (PK-like)"/>
    <property type="match status" value="1"/>
</dbReference>
<feature type="domain" description="Protein kinase" evidence="6">
    <location>
        <begin position="18"/>
        <end position="289"/>
    </location>
</feature>
<evidence type="ECO:0000256" key="4">
    <source>
        <dbReference type="PROSITE-ProRule" id="PRU10141"/>
    </source>
</evidence>
<dbReference type="GO" id="GO:0004674">
    <property type="term" value="F:protein serine/threonine kinase activity"/>
    <property type="evidence" value="ECO:0007669"/>
    <property type="project" value="UniProtKB-KW"/>
</dbReference>
<keyword evidence="5" id="KW-0723">Serine/threonine-protein kinase</keyword>